<accession>A0A495D3Y9</accession>
<evidence type="ECO:0000259" key="2">
    <source>
        <dbReference type="SMART" id="SM00822"/>
    </source>
</evidence>
<dbReference type="Pfam" id="PF00106">
    <property type="entry name" value="adh_short"/>
    <property type="match status" value="1"/>
</dbReference>
<dbReference type="Proteomes" id="UP000273675">
    <property type="component" value="Unassembled WGS sequence"/>
</dbReference>
<evidence type="ECO:0000313" key="4">
    <source>
        <dbReference type="Proteomes" id="UP000273675"/>
    </source>
</evidence>
<comment type="caution">
    <text evidence="3">The sequence shown here is derived from an EMBL/GenBank/DDBJ whole genome shotgun (WGS) entry which is preliminary data.</text>
</comment>
<comment type="similarity">
    <text evidence="1">Belongs to the short-chain dehydrogenases/reductases (SDR) family.</text>
</comment>
<dbReference type="InterPro" id="IPR036291">
    <property type="entry name" value="NAD(P)-bd_dom_sf"/>
</dbReference>
<dbReference type="GO" id="GO:0016491">
    <property type="term" value="F:oxidoreductase activity"/>
    <property type="evidence" value="ECO:0007669"/>
    <property type="project" value="TreeGrafter"/>
</dbReference>
<dbReference type="SMART" id="SM00822">
    <property type="entry name" value="PKS_KR"/>
    <property type="match status" value="1"/>
</dbReference>
<dbReference type="PANTHER" id="PTHR43313:SF1">
    <property type="entry name" value="3BETA-HYDROXYSTEROID DEHYDROGENASE DHS-16"/>
    <property type="match status" value="1"/>
</dbReference>
<dbReference type="PRINTS" id="PR00080">
    <property type="entry name" value="SDRFAMILY"/>
</dbReference>
<evidence type="ECO:0000313" key="3">
    <source>
        <dbReference type="EMBL" id="RKQ96616.1"/>
    </source>
</evidence>
<dbReference type="InterPro" id="IPR057326">
    <property type="entry name" value="KR_dom"/>
</dbReference>
<dbReference type="CDD" id="cd05374">
    <property type="entry name" value="17beta-HSD-like_SDR_c"/>
    <property type="match status" value="1"/>
</dbReference>
<name>A0A495D3Y9_9PROT</name>
<dbReference type="GO" id="GO:0008202">
    <property type="term" value="P:steroid metabolic process"/>
    <property type="evidence" value="ECO:0007669"/>
    <property type="project" value="TreeGrafter"/>
</dbReference>
<dbReference type="PROSITE" id="PS00061">
    <property type="entry name" value="ADH_SHORT"/>
    <property type="match status" value="1"/>
</dbReference>
<reference evidence="3 4" key="1">
    <citation type="submission" date="2018-10" db="EMBL/GenBank/DDBJ databases">
        <title>Genomic Encyclopedia of Type Strains, Phase IV (KMG-IV): sequencing the most valuable type-strain genomes for metagenomic binning, comparative biology and taxonomic classification.</title>
        <authorList>
            <person name="Goeker M."/>
        </authorList>
    </citation>
    <scope>NUCLEOTIDE SEQUENCE [LARGE SCALE GENOMIC DNA]</scope>
    <source>
        <strain evidence="3 4">DSM 4734</strain>
    </source>
</reference>
<proteinExistence type="inferred from homology"/>
<dbReference type="AlphaFoldDB" id="A0A495D3Y9"/>
<dbReference type="RefSeq" id="WP_121211171.1">
    <property type="nucleotide sequence ID" value="NZ_RBIM01000004.1"/>
</dbReference>
<dbReference type="SUPFAM" id="SSF51735">
    <property type="entry name" value="NAD(P)-binding Rossmann-fold domains"/>
    <property type="match status" value="1"/>
</dbReference>
<dbReference type="InterPro" id="IPR002347">
    <property type="entry name" value="SDR_fam"/>
</dbReference>
<gene>
    <name evidence="3" type="ORF">C7435_1948</name>
</gene>
<feature type="domain" description="Ketoreductase" evidence="2">
    <location>
        <begin position="6"/>
        <end position="194"/>
    </location>
</feature>
<dbReference type="EMBL" id="RBIM01000004">
    <property type="protein sequence ID" value="RKQ96616.1"/>
    <property type="molecule type" value="Genomic_DNA"/>
</dbReference>
<dbReference type="OrthoDB" id="9793825at2"/>
<dbReference type="InterPro" id="IPR020904">
    <property type="entry name" value="Sc_DH/Rdtase_CS"/>
</dbReference>
<sequence length="290" mass="31196">MSQTQPTAVVTGASTGIGAACVKRLVDEGWRVFAGVRKPEDGERLKTELGASLVPVIIDVTDMASVNAAAVIVREALNGETLKGLVNNAGIAVAGPMLELPIEEFQTQMDVNVTGIVRVTRAFGPLLGVDESLKGEPGRIVMMSSVAGEMGAPFLGPYAASKHAVEGISKSLRRELMLYGVEVIVIGPGAVATPIWSKAEEIDTTPYENSPFFEAMTRIQGWMAKNGPAGFPPSKIADRVFRAFTEAKPRFRYAIVPDRLTNWSLPKILPERLVNNMVAKRVGLQRKPRG</sequence>
<dbReference type="PANTHER" id="PTHR43313">
    <property type="entry name" value="SHORT-CHAIN DEHYDROGENASE/REDUCTASE FAMILY 9C"/>
    <property type="match status" value="1"/>
</dbReference>
<organism evidence="3 4">
    <name type="scientific">Maricaulis maris</name>
    <dbReference type="NCBI Taxonomy" id="74318"/>
    <lineage>
        <taxon>Bacteria</taxon>
        <taxon>Pseudomonadati</taxon>
        <taxon>Pseudomonadota</taxon>
        <taxon>Alphaproteobacteria</taxon>
        <taxon>Maricaulales</taxon>
        <taxon>Maricaulaceae</taxon>
        <taxon>Maricaulis</taxon>
    </lineage>
</organism>
<dbReference type="Gene3D" id="3.40.50.720">
    <property type="entry name" value="NAD(P)-binding Rossmann-like Domain"/>
    <property type="match status" value="1"/>
</dbReference>
<evidence type="ECO:0000256" key="1">
    <source>
        <dbReference type="RuleBase" id="RU000363"/>
    </source>
</evidence>
<protein>
    <recommendedName>
        <fullName evidence="2">Ketoreductase domain-containing protein</fullName>
    </recommendedName>
</protein>
<dbReference type="PRINTS" id="PR00081">
    <property type="entry name" value="GDHRDH"/>
</dbReference>